<reference evidence="2" key="1">
    <citation type="journal article" date="2022" name="Mol. Ecol. Resour.">
        <title>The genomes of chicory, endive, great burdock and yacon provide insights into Asteraceae palaeo-polyploidization history and plant inulin production.</title>
        <authorList>
            <person name="Fan W."/>
            <person name="Wang S."/>
            <person name="Wang H."/>
            <person name="Wang A."/>
            <person name="Jiang F."/>
            <person name="Liu H."/>
            <person name="Zhao H."/>
            <person name="Xu D."/>
            <person name="Zhang Y."/>
        </authorList>
    </citation>
    <scope>NUCLEOTIDE SEQUENCE [LARGE SCALE GENOMIC DNA]</scope>
    <source>
        <strain evidence="2">cv. Yunnan</strain>
    </source>
</reference>
<dbReference type="Proteomes" id="UP001056120">
    <property type="component" value="Linkage Group LG22"/>
</dbReference>
<evidence type="ECO:0000313" key="2">
    <source>
        <dbReference type="Proteomes" id="UP001056120"/>
    </source>
</evidence>
<proteinExistence type="predicted"/>
<protein>
    <submittedName>
        <fullName evidence="1">Uncharacterized protein</fullName>
    </submittedName>
</protein>
<gene>
    <name evidence="1" type="ORF">L1987_65943</name>
</gene>
<sequence>MCSKFFLIRVSVVFFDQPKASLRCVAICTRELKELKMSKKNFMSSISSPSVKNSDEYYSKQVVGAHFTIHLLSPCPTNTPLFVTKKYLIFVQIFLVFNFFLFPHTIHIKLLYSIQFIDKEYTSSLFFTKFITFMGAH</sequence>
<name>A0ACB9BVW6_9ASTR</name>
<organism evidence="1 2">
    <name type="scientific">Smallanthus sonchifolius</name>
    <dbReference type="NCBI Taxonomy" id="185202"/>
    <lineage>
        <taxon>Eukaryota</taxon>
        <taxon>Viridiplantae</taxon>
        <taxon>Streptophyta</taxon>
        <taxon>Embryophyta</taxon>
        <taxon>Tracheophyta</taxon>
        <taxon>Spermatophyta</taxon>
        <taxon>Magnoliopsida</taxon>
        <taxon>eudicotyledons</taxon>
        <taxon>Gunneridae</taxon>
        <taxon>Pentapetalae</taxon>
        <taxon>asterids</taxon>
        <taxon>campanulids</taxon>
        <taxon>Asterales</taxon>
        <taxon>Asteraceae</taxon>
        <taxon>Asteroideae</taxon>
        <taxon>Heliantheae alliance</taxon>
        <taxon>Millerieae</taxon>
        <taxon>Smallanthus</taxon>
    </lineage>
</organism>
<reference evidence="1 2" key="2">
    <citation type="journal article" date="2022" name="Mol. Ecol. Resour.">
        <title>The genomes of chicory, endive, great burdock and yacon provide insights into Asteraceae paleo-polyploidization history and plant inulin production.</title>
        <authorList>
            <person name="Fan W."/>
            <person name="Wang S."/>
            <person name="Wang H."/>
            <person name="Wang A."/>
            <person name="Jiang F."/>
            <person name="Liu H."/>
            <person name="Zhao H."/>
            <person name="Xu D."/>
            <person name="Zhang Y."/>
        </authorList>
    </citation>
    <scope>NUCLEOTIDE SEQUENCE [LARGE SCALE GENOMIC DNA]</scope>
    <source>
        <strain evidence="2">cv. Yunnan</strain>
        <tissue evidence="1">Leaves</tissue>
    </source>
</reference>
<comment type="caution">
    <text evidence="1">The sequence shown here is derived from an EMBL/GenBank/DDBJ whole genome shotgun (WGS) entry which is preliminary data.</text>
</comment>
<evidence type="ECO:0000313" key="1">
    <source>
        <dbReference type="EMBL" id="KAI3726146.1"/>
    </source>
</evidence>
<keyword evidence="2" id="KW-1185">Reference proteome</keyword>
<dbReference type="EMBL" id="CM042039">
    <property type="protein sequence ID" value="KAI3726146.1"/>
    <property type="molecule type" value="Genomic_DNA"/>
</dbReference>
<accession>A0ACB9BVW6</accession>